<evidence type="ECO:0000256" key="1">
    <source>
        <dbReference type="ARBA" id="ARBA00004123"/>
    </source>
</evidence>
<keyword evidence="5" id="KW-0539">Nucleus</keyword>
<keyword evidence="3" id="KW-0238">DNA-binding</keyword>
<evidence type="ECO:0000313" key="9">
    <source>
        <dbReference type="Proteomes" id="UP000019471"/>
    </source>
</evidence>
<dbReference type="RefSeq" id="XP_007746601.1">
    <property type="nucleotide sequence ID" value="XM_007748411.1"/>
</dbReference>
<proteinExistence type="predicted"/>
<feature type="region of interest" description="Disordered" evidence="6">
    <location>
        <begin position="99"/>
        <end position="125"/>
    </location>
</feature>
<evidence type="ECO:0000259" key="7">
    <source>
        <dbReference type="PROSITE" id="PS50048"/>
    </source>
</evidence>
<dbReference type="OrthoDB" id="3251668at2759"/>
<dbReference type="PANTHER" id="PTHR37534">
    <property type="entry name" value="TRANSCRIPTIONAL ACTIVATOR PROTEIN UGA3"/>
    <property type="match status" value="1"/>
</dbReference>
<accession>W9WW84</accession>
<dbReference type="CDD" id="cd00067">
    <property type="entry name" value="GAL4"/>
    <property type="match status" value="1"/>
</dbReference>
<gene>
    <name evidence="8" type="ORF">A1O5_07823</name>
</gene>
<evidence type="ECO:0000256" key="6">
    <source>
        <dbReference type="SAM" id="MobiDB-lite"/>
    </source>
</evidence>
<dbReference type="Pfam" id="PF00172">
    <property type="entry name" value="Zn_clus"/>
    <property type="match status" value="1"/>
</dbReference>
<name>W9WW84_9EURO</name>
<dbReference type="GeneID" id="19192528"/>
<dbReference type="EMBL" id="AMGX01000012">
    <property type="protein sequence ID" value="EXJ68891.1"/>
    <property type="molecule type" value="Genomic_DNA"/>
</dbReference>
<evidence type="ECO:0000256" key="4">
    <source>
        <dbReference type="ARBA" id="ARBA00023163"/>
    </source>
</evidence>
<dbReference type="SUPFAM" id="SSF57701">
    <property type="entry name" value="Zn2/Cys6 DNA-binding domain"/>
    <property type="match status" value="1"/>
</dbReference>
<evidence type="ECO:0000256" key="3">
    <source>
        <dbReference type="ARBA" id="ARBA00023125"/>
    </source>
</evidence>
<evidence type="ECO:0000256" key="2">
    <source>
        <dbReference type="ARBA" id="ARBA00023015"/>
    </source>
</evidence>
<evidence type="ECO:0000313" key="8">
    <source>
        <dbReference type="EMBL" id="EXJ68891.1"/>
    </source>
</evidence>
<dbReference type="GO" id="GO:0008270">
    <property type="term" value="F:zinc ion binding"/>
    <property type="evidence" value="ECO:0007669"/>
    <property type="project" value="InterPro"/>
</dbReference>
<keyword evidence="4" id="KW-0804">Transcription</keyword>
<comment type="subcellular location">
    <subcellularLocation>
        <location evidence="1">Nucleus</location>
    </subcellularLocation>
</comment>
<keyword evidence="2" id="KW-0805">Transcription regulation</keyword>
<protein>
    <recommendedName>
        <fullName evidence="7">Zn(2)-C6 fungal-type domain-containing protein</fullName>
    </recommendedName>
</protein>
<dbReference type="InterPro" id="IPR021858">
    <property type="entry name" value="Fun_TF"/>
</dbReference>
<dbReference type="GO" id="GO:0000976">
    <property type="term" value="F:transcription cis-regulatory region binding"/>
    <property type="evidence" value="ECO:0007669"/>
    <property type="project" value="TreeGrafter"/>
</dbReference>
<dbReference type="InterPro" id="IPR036864">
    <property type="entry name" value="Zn2-C6_fun-type_DNA-bd_sf"/>
</dbReference>
<organism evidence="8 9">
    <name type="scientific">Cladophialophora psammophila CBS 110553</name>
    <dbReference type="NCBI Taxonomy" id="1182543"/>
    <lineage>
        <taxon>Eukaryota</taxon>
        <taxon>Fungi</taxon>
        <taxon>Dikarya</taxon>
        <taxon>Ascomycota</taxon>
        <taxon>Pezizomycotina</taxon>
        <taxon>Eurotiomycetes</taxon>
        <taxon>Chaetothyriomycetidae</taxon>
        <taxon>Chaetothyriales</taxon>
        <taxon>Herpotrichiellaceae</taxon>
        <taxon>Cladophialophora</taxon>
    </lineage>
</organism>
<comment type="caution">
    <text evidence="8">The sequence shown here is derived from an EMBL/GenBank/DDBJ whole genome shotgun (WGS) entry which is preliminary data.</text>
</comment>
<dbReference type="GO" id="GO:0005634">
    <property type="term" value="C:nucleus"/>
    <property type="evidence" value="ECO:0007669"/>
    <property type="project" value="UniProtKB-SubCell"/>
</dbReference>
<dbReference type="AlphaFoldDB" id="W9WW84"/>
<dbReference type="PANTHER" id="PTHR37534:SF15">
    <property type="entry name" value="ZN(II)2CYS6 TRANSCRIPTION FACTOR (EUROFUNG)"/>
    <property type="match status" value="1"/>
</dbReference>
<feature type="domain" description="Zn(2)-C6 fungal-type" evidence="7">
    <location>
        <begin position="34"/>
        <end position="62"/>
    </location>
</feature>
<dbReference type="Proteomes" id="UP000019471">
    <property type="component" value="Unassembled WGS sequence"/>
</dbReference>
<reference evidence="8 9" key="1">
    <citation type="submission" date="2013-03" db="EMBL/GenBank/DDBJ databases">
        <title>The Genome Sequence of Cladophialophora psammophila CBS 110553.</title>
        <authorList>
            <consortium name="The Broad Institute Genomics Platform"/>
            <person name="Cuomo C."/>
            <person name="de Hoog S."/>
            <person name="Gorbushina A."/>
            <person name="Walker B."/>
            <person name="Young S.K."/>
            <person name="Zeng Q."/>
            <person name="Gargeya S."/>
            <person name="Fitzgerald M."/>
            <person name="Haas B."/>
            <person name="Abouelleil A."/>
            <person name="Allen A.W."/>
            <person name="Alvarado L."/>
            <person name="Arachchi H.M."/>
            <person name="Berlin A.M."/>
            <person name="Chapman S.B."/>
            <person name="Gainer-Dewar J."/>
            <person name="Goldberg J."/>
            <person name="Griggs A."/>
            <person name="Gujja S."/>
            <person name="Hansen M."/>
            <person name="Howarth C."/>
            <person name="Imamovic A."/>
            <person name="Ireland A."/>
            <person name="Larimer J."/>
            <person name="McCowan C."/>
            <person name="Murphy C."/>
            <person name="Pearson M."/>
            <person name="Poon T.W."/>
            <person name="Priest M."/>
            <person name="Roberts A."/>
            <person name="Saif S."/>
            <person name="Shea T."/>
            <person name="Sisk P."/>
            <person name="Sykes S."/>
            <person name="Wortman J."/>
            <person name="Nusbaum C."/>
            <person name="Birren B."/>
        </authorList>
    </citation>
    <scope>NUCLEOTIDE SEQUENCE [LARGE SCALE GENOMIC DNA]</scope>
    <source>
        <strain evidence="8 9">CBS 110553</strain>
    </source>
</reference>
<dbReference type="GO" id="GO:0045944">
    <property type="term" value="P:positive regulation of transcription by RNA polymerase II"/>
    <property type="evidence" value="ECO:0007669"/>
    <property type="project" value="TreeGrafter"/>
</dbReference>
<dbReference type="PROSITE" id="PS50048">
    <property type="entry name" value="ZN2_CY6_FUNGAL_2"/>
    <property type="match status" value="1"/>
</dbReference>
<sequence length="557" mass="61808">MSPEQAKVSTCTTRCRGPLCGGEKTHGLRSGSTDCRTCNRRRIRCDRSLPTCKKCALKELTCPGYGLRIQFGQGVASRGKLTGKTLPVLEPAPLAAAAAVHTRDSPKSVTPGESSDSRDDGLDASMLAGKSEPITVPYTLRNAFQPSFDESALHNPFALNLDPSSYALSQYLQGRPVRQLISYYDHVVATVMPWVDGPENPWRTLMLPLAMHSPSLLLAILALSAEHYSSRSGLPWPMNDGFVSSNYRDKSLLLLAEDLRTEVSEHASVARHARASGILATILVLCNLEMIRSDSATWRVHWKAARTITRRWTAPHLASIVLDDTCRFLVKEAFVYDVFGSSTTFGDDDQIPGSVLAEEDAQVFTDWLQLIQEVTCAERWRHRVASPSAVSPGLANMRVLQERFDYARNRSLEFSKTLDFGTAGLRSDFAVLVDIFHYAGLAYSFQALLDPQDFAPAIETCVSGVITKIANIQNKEAYQHDLVWPLFVVGTQSRFNKNTQAFAEAKLLEVMKSTGFSNCYPALEFLRRFWDSDPGVAVDWMQFARQESSQGLHFLVI</sequence>
<dbReference type="GO" id="GO:0000981">
    <property type="term" value="F:DNA-binding transcription factor activity, RNA polymerase II-specific"/>
    <property type="evidence" value="ECO:0007669"/>
    <property type="project" value="InterPro"/>
</dbReference>
<keyword evidence="9" id="KW-1185">Reference proteome</keyword>
<dbReference type="Pfam" id="PF11951">
    <property type="entry name" value="Fungal_trans_2"/>
    <property type="match status" value="1"/>
</dbReference>
<evidence type="ECO:0000256" key="5">
    <source>
        <dbReference type="ARBA" id="ARBA00023242"/>
    </source>
</evidence>
<dbReference type="eggNOG" id="ENOG502SK6R">
    <property type="taxonomic scope" value="Eukaryota"/>
</dbReference>
<dbReference type="Gene3D" id="4.10.240.10">
    <property type="entry name" value="Zn(2)-C6 fungal-type DNA-binding domain"/>
    <property type="match status" value="1"/>
</dbReference>
<dbReference type="InterPro" id="IPR001138">
    <property type="entry name" value="Zn2Cys6_DnaBD"/>
</dbReference>
<dbReference type="HOGENOM" id="CLU_036330_1_1_1"/>